<name>M5JSX0_9HYPH</name>
<comment type="caution">
    <text evidence="1">The sequence shown here is derived from an EMBL/GenBank/DDBJ whole genome shotgun (WGS) entry which is preliminary data.</text>
</comment>
<dbReference type="Proteomes" id="UP000011971">
    <property type="component" value="Unassembled WGS sequence"/>
</dbReference>
<sequence>MNRELFENILFPSVNCLHLHEAGEAYITQLYRTLDEMAAKREEMMSQNVSRSDRRFVAFEEEWACVLTAVDAMADLNTKAWSRLNTRPLTPAP</sequence>
<reference evidence="1 2" key="1">
    <citation type="journal article" date="2013" name="Gut Pathog.">
        <title>Draft genome of Ochrobactrum intermedium strain M86 isolated from non-ulcer dyspeptic individual from India.</title>
        <authorList>
            <person name="Kulkarni G."/>
            <person name="Dhotre D."/>
            <person name="Dharne M."/>
            <person name="Shetty S."/>
            <person name="Chowdhury S."/>
            <person name="Misra V."/>
            <person name="Misra S."/>
            <person name="Patole M."/>
            <person name="Shouche Y."/>
        </authorList>
    </citation>
    <scope>NUCLEOTIDE SEQUENCE [LARGE SCALE GENOMIC DNA]</scope>
    <source>
        <strain evidence="1 2">M86</strain>
    </source>
</reference>
<organism evidence="1 2">
    <name type="scientific">Brucella intermedia M86</name>
    <dbReference type="NCBI Taxonomy" id="1234597"/>
    <lineage>
        <taxon>Bacteria</taxon>
        <taxon>Pseudomonadati</taxon>
        <taxon>Pseudomonadota</taxon>
        <taxon>Alphaproteobacteria</taxon>
        <taxon>Hyphomicrobiales</taxon>
        <taxon>Brucellaceae</taxon>
        <taxon>Brucella/Ochrobactrum group</taxon>
        <taxon>Brucella</taxon>
    </lineage>
</organism>
<gene>
    <name evidence="1" type="ORF">D584_00325</name>
</gene>
<protein>
    <submittedName>
        <fullName evidence="1">Uncharacterized protein</fullName>
    </submittedName>
</protein>
<accession>M5JSX0</accession>
<proteinExistence type="predicted"/>
<dbReference type="EMBL" id="AOGE01000001">
    <property type="protein sequence ID" value="ELT51248.1"/>
    <property type="molecule type" value="Genomic_DNA"/>
</dbReference>
<evidence type="ECO:0000313" key="2">
    <source>
        <dbReference type="Proteomes" id="UP000011971"/>
    </source>
</evidence>
<dbReference type="RefSeq" id="WP_006470274.1">
    <property type="nucleotide sequence ID" value="NZ_AOGE01000001.1"/>
</dbReference>
<evidence type="ECO:0000313" key="1">
    <source>
        <dbReference type="EMBL" id="ELT51248.1"/>
    </source>
</evidence>
<dbReference type="AlphaFoldDB" id="M5JSX0"/>